<dbReference type="Pfam" id="PF01569">
    <property type="entry name" value="PAP2"/>
    <property type="match status" value="1"/>
</dbReference>
<dbReference type="eggNOG" id="COG0671">
    <property type="taxonomic scope" value="Bacteria"/>
</dbReference>
<dbReference type="Gene3D" id="1.20.144.10">
    <property type="entry name" value="Phosphatidic acid phosphatase type 2/haloperoxidase"/>
    <property type="match status" value="1"/>
</dbReference>
<dbReference type="InterPro" id="IPR036938">
    <property type="entry name" value="PAP2/HPO_sf"/>
</dbReference>
<dbReference type="STRING" id="319236.BST91_04875"/>
<gene>
    <name evidence="3" type="ORF">JCM19294_724</name>
</gene>
<evidence type="ECO:0000313" key="4">
    <source>
        <dbReference type="Proteomes" id="UP000029221"/>
    </source>
</evidence>
<feature type="transmembrane region" description="Helical" evidence="1">
    <location>
        <begin position="192"/>
        <end position="214"/>
    </location>
</feature>
<dbReference type="RefSeq" id="WP_042280111.1">
    <property type="nucleotide sequence ID" value="NZ_BBML01000009.1"/>
</dbReference>
<organism evidence="3 4">
    <name type="scientific">Nonlabens tegetincola</name>
    <dbReference type="NCBI Taxonomy" id="323273"/>
    <lineage>
        <taxon>Bacteria</taxon>
        <taxon>Pseudomonadati</taxon>
        <taxon>Bacteroidota</taxon>
        <taxon>Flavobacteriia</taxon>
        <taxon>Flavobacteriales</taxon>
        <taxon>Flavobacteriaceae</taxon>
        <taxon>Nonlabens</taxon>
    </lineage>
</organism>
<keyword evidence="1" id="KW-0812">Transmembrane</keyword>
<feature type="domain" description="Phosphatidic acid phosphatase type 2/haloperoxidase" evidence="2">
    <location>
        <begin position="111"/>
        <end position="211"/>
    </location>
</feature>
<dbReference type="SMART" id="SM00014">
    <property type="entry name" value="acidPPc"/>
    <property type="match status" value="1"/>
</dbReference>
<dbReference type="AlphaFoldDB" id="A0A090QRI4"/>
<proteinExistence type="predicted"/>
<dbReference type="InterPro" id="IPR000326">
    <property type="entry name" value="PAP2/HPO"/>
</dbReference>
<protein>
    <submittedName>
        <fullName evidence="3">PAP2 superfamily protein</fullName>
    </submittedName>
</protein>
<dbReference type="SUPFAM" id="SSF48317">
    <property type="entry name" value="Acid phosphatase/Vanadium-dependent haloperoxidase"/>
    <property type="match status" value="1"/>
</dbReference>
<evidence type="ECO:0000259" key="2">
    <source>
        <dbReference type="SMART" id="SM00014"/>
    </source>
</evidence>
<sequence length="259" mass="29094">MKKHLLLYVVVALFIFPKIYGQKSDYGLNLNEPLEFKHESLLLPTFLIASGAFGIRKGPIRDLSVEIRESLKPDGSKVTVDDYLPAVGIASAYGLEFAGYKGRYDWKNKTGVLLVSGLFMYSSVRITKNNISARRPSGRSVSTFPSGHTALTFMGAEFLHQEYGHRSIWFSIGGYSIATLTGFLRIYNDKHWFNDVLAGAGIGILSTKLGYWLYPMIKNIIFKDKNKVEYSSQSKKSYTIQFAPIVTNNEVQLGAYIQF</sequence>
<evidence type="ECO:0000256" key="1">
    <source>
        <dbReference type="SAM" id="Phobius"/>
    </source>
</evidence>
<dbReference type="EMBL" id="BBML01000009">
    <property type="protein sequence ID" value="GAK98091.1"/>
    <property type="molecule type" value="Genomic_DNA"/>
</dbReference>
<accession>A0A090QRI4</accession>
<keyword evidence="1" id="KW-0472">Membrane</keyword>
<reference evidence="3" key="1">
    <citation type="journal article" date="2014" name="Genome Announc.">
        <title>Draft Genome Sequences of Marine Flavobacterium Nonlabens Strains NR17, NR24, NR27, NR32, NR33, and Ara13.</title>
        <authorList>
            <person name="Nakanishi M."/>
            <person name="Meirelles P."/>
            <person name="Suzuki R."/>
            <person name="Takatani N."/>
            <person name="Mino S."/>
            <person name="Suda W."/>
            <person name="Oshima K."/>
            <person name="Hattori M."/>
            <person name="Ohkuma M."/>
            <person name="Hosokawa M."/>
            <person name="Miyashita K."/>
            <person name="Thompson F.L."/>
            <person name="Niwa A."/>
            <person name="Sawabe T."/>
            <person name="Sawabe T."/>
        </authorList>
    </citation>
    <scope>NUCLEOTIDE SEQUENCE [LARGE SCALE GENOMIC DNA]</scope>
    <source>
        <strain evidence="3">JCM 19294</strain>
    </source>
</reference>
<comment type="caution">
    <text evidence="3">The sequence shown here is derived from an EMBL/GenBank/DDBJ whole genome shotgun (WGS) entry which is preliminary data.</text>
</comment>
<keyword evidence="1" id="KW-1133">Transmembrane helix</keyword>
<name>A0A090QRI4_9FLAO</name>
<keyword evidence="4" id="KW-1185">Reference proteome</keyword>
<feature type="transmembrane region" description="Helical" evidence="1">
    <location>
        <begin position="168"/>
        <end position="186"/>
    </location>
</feature>
<dbReference type="Proteomes" id="UP000029221">
    <property type="component" value="Unassembled WGS sequence"/>
</dbReference>
<dbReference type="CDD" id="cd03394">
    <property type="entry name" value="PAP2_like_5"/>
    <property type="match status" value="1"/>
</dbReference>
<evidence type="ECO:0000313" key="3">
    <source>
        <dbReference type="EMBL" id="GAK98091.1"/>
    </source>
</evidence>